<dbReference type="EMBL" id="CAJFDH010000004">
    <property type="protein sequence ID" value="CAD5218714.1"/>
    <property type="molecule type" value="Genomic_DNA"/>
</dbReference>
<dbReference type="Proteomes" id="UP000614601">
    <property type="component" value="Unassembled WGS sequence"/>
</dbReference>
<evidence type="ECO:0000313" key="2">
    <source>
        <dbReference type="Proteomes" id="UP000614601"/>
    </source>
</evidence>
<evidence type="ECO:0000313" key="1">
    <source>
        <dbReference type="EMBL" id="CAD5218714.1"/>
    </source>
</evidence>
<gene>
    <name evidence="1" type="ORF">BOKJ2_LOCUS7924</name>
</gene>
<dbReference type="AlphaFoldDB" id="A0A811KQF5"/>
<dbReference type="Proteomes" id="UP000783686">
    <property type="component" value="Unassembled WGS sequence"/>
</dbReference>
<keyword evidence="2" id="KW-1185">Reference proteome</keyword>
<protein>
    <recommendedName>
        <fullName evidence="3">Tim44-like domain-containing protein</fullName>
    </recommendedName>
</protein>
<comment type="caution">
    <text evidence="1">The sequence shown here is derived from an EMBL/GenBank/DDBJ whole genome shotgun (WGS) entry which is preliminary data.</text>
</comment>
<sequence>MSKFHLFEGPCLLFRPFEIQRVFFNHLNEYRYKKLDPTYTREGLDAGVKEGIVRIAKDLREKNETKMVDYLGKHLRYRLKLRLPEMDKSVLQQNLNFDVDNIRKVYLHSIFMTMEGVKLTEDTRYTAFVTSIAYIDPKGTGPLSSFQVAKRVNDFLVCNITFGRTVKPMGKWRISDVNFFDPAVTEQLAHVYV</sequence>
<name>A0A811KQF5_9BILA</name>
<evidence type="ECO:0008006" key="3">
    <source>
        <dbReference type="Google" id="ProtNLM"/>
    </source>
</evidence>
<accession>A0A811KQF5</accession>
<reference evidence="1" key="1">
    <citation type="submission" date="2020-09" db="EMBL/GenBank/DDBJ databases">
        <authorList>
            <person name="Kikuchi T."/>
        </authorList>
    </citation>
    <scope>NUCLEOTIDE SEQUENCE</scope>
    <source>
        <strain evidence="1">SH1</strain>
    </source>
</reference>
<dbReference type="EMBL" id="CAJFCW020000004">
    <property type="protein sequence ID" value="CAG9111441.1"/>
    <property type="molecule type" value="Genomic_DNA"/>
</dbReference>
<dbReference type="OrthoDB" id="7249367at2759"/>
<proteinExistence type="predicted"/>
<organism evidence="1 2">
    <name type="scientific">Bursaphelenchus okinawaensis</name>
    <dbReference type="NCBI Taxonomy" id="465554"/>
    <lineage>
        <taxon>Eukaryota</taxon>
        <taxon>Metazoa</taxon>
        <taxon>Ecdysozoa</taxon>
        <taxon>Nematoda</taxon>
        <taxon>Chromadorea</taxon>
        <taxon>Rhabditida</taxon>
        <taxon>Tylenchina</taxon>
        <taxon>Tylenchomorpha</taxon>
        <taxon>Aphelenchoidea</taxon>
        <taxon>Aphelenchoididae</taxon>
        <taxon>Bursaphelenchus</taxon>
    </lineage>
</organism>